<sequence length="97" mass="10576">MYAATASSEICQCNKKCKPDVYAGSLDNADCGNQSNIGHLRDIIGECLLVIWSPYWTGFARSTVVAIATFIAVIVDESTELESRIVFIVTAHDNFSV</sequence>
<organism evidence="1 2">
    <name type="scientific">Paralvinella palmiformis</name>
    <dbReference type="NCBI Taxonomy" id="53620"/>
    <lineage>
        <taxon>Eukaryota</taxon>
        <taxon>Metazoa</taxon>
        <taxon>Spiralia</taxon>
        <taxon>Lophotrochozoa</taxon>
        <taxon>Annelida</taxon>
        <taxon>Polychaeta</taxon>
        <taxon>Sedentaria</taxon>
        <taxon>Canalipalpata</taxon>
        <taxon>Terebellida</taxon>
        <taxon>Terebelliformia</taxon>
        <taxon>Alvinellidae</taxon>
        <taxon>Paralvinella</taxon>
    </lineage>
</organism>
<dbReference type="Proteomes" id="UP001208570">
    <property type="component" value="Unassembled WGS sequence"/>
</dbReference>
<reference evidence="1" key="1">
    <citation type="journal article" date="2023" name="Mol. Biol. Evol.">
        <title>Third-Generation Sequencing Reveals the Adaptive Role of the Epigenome in Three Deep-Sea Polychaetes.</title>
        <authorList>
            <person name="Perez M."/>
            <person name="Aroh O."/>
            <person name="Sun Y."/>
            <person name="Lan Y."/>
            <person name="Juniper S.K."/>
            <person name="Young C.R."/>
            <person name="Angers B."/>
            <person name="Qian P.Y."/>
        </authorList>
    </citation>
    <scope>NUCLEOTIDE SEQUENCE</scope>
    <source>
        <strain evidence="1">P08H-3</strain>
    </source>
</reference>
<evidence type="ECO:0000313" key="1">
    <source>
        <dbReference type="EMBL" id="KAK2143015.1"/>
    </source>
</evidence>
<comment type="caution">
    <text evidence="1">The sequence shown here is derived from an EMBL/GenBank/DDBJ whole genome shotgun (WGS) entry which is preliminary data.</text>
</comment>
<dbReference type="EMBL" id="JAODUP010000887">
    <property type="protein sequence ID" value="KAK2143015.1"/>
    <property type="molecule type" value="Genomic_DNA"/>
</dbReference>
<keyword evidence="2" id="KW-1185">Reference proteome</keyword>
<proteinExistence type="predicted"/>
<accession>A0AAD9IZK6</accession>
<dbReference type="AlphaFoldDB" id="A0AAD9IZK6"/>
<gene>
    <name evidence="1" type="ORF">LSH36_887g02090</name>
</gene>
<name>A0AAD9IZK6_9ANNE</name>
<evidence type="ECO:0000313" key="2">
    <source>
        <dbReference type="Proteomes" id="UP001208570"/>
    </source>
</evidence>
<protein>
    <submittedName>
        <fullName evidence="1">Uncharacterized protein</fullName>
    </submittedName>
</protein>